<dbReference type="SUPFAM" id="SSF52540">
    <property type="entry name" value="P-loop containing nucleoside triphosphate hydrolases"/>
    <property type="match status" value="1"/>
</dbReference>
<reference evidence="2 3" key="1">
    <citation type="submission" date="2020-08" db="EMBL/GenBank/DDBJ databases">
        <title>Genomic Encyclopedia of Type Strains, Phase IV (KMG-IV): sequencing the most valuable type-strain genomes for metagenomic binning, comparative biology and taxonomic classification.</title>
        <authorList>
            <person name="Goeker M."/>
        </authorList>
    </citation>
    <scope>NUCLEOTIDE SEQUENCE [LARGE SCALE GENOMIC DNA]</scope>
    <source>
        <strain evidence="2 3">DSM 40141</strain>
    </source>
</reference>
<proteinExistence type="predicted"/>
<protein>
    <submittedName>
        <fullName evidence="2">Uncharacterized protein</fullName>
    </submittedName>
</protein>
<name>A0A7X0LPR7_9ACTN</name>
<feature type="compositionally biased region" description="Pro residues" evidence="1">
    <location>
        <begin position="107"/>
        <end position="120"/>
    </location>
</feature>
<feature type="compositionally biased region" description="Pro residues" evidence="1">
    <location>
        <begin position="193"/>
        <end position="206"/>
    </location>
</feature>
<feature type="compositionally biased region" description="Low complexity" evidence="1">
    <location>
        <begin position="157"/>
        <end position="167"/>
    </location>
</feature>
<dbReference type="AlphaFoldDB" id="A0A7X0LPR7"/>
<dbReference type="Gene3D" id="3.40.50.300">
    <property type="entry name" value="P-loop containing nucleotide triphosphate hydrolases"/>
    <property type="match status" value="1"/>
</dbReference>
<evidence type="ECO:0000256" key="1">
    <source>
        <dbReference type="SAM" id="MobiDB-lite"/>
    </source>
</evidence>
<dbReference type="Proteomes" id="UP000540423">
    <property type="component" value="Unassembled WGS sequence"/>
</dbReference>
<keyword evidence="3" id="KW-1185">Reference proteome</keyword>
<organism evidence="2 3">
    <name type="scientific">Streptomyces candidus</name>
    <dbReference type="NCBI Taxonomy" id="67283"/>
    <lineage>
        <taxon>Bacteria</taxon>
        <taxon>Bacillati</taxon>
        <taxon>Actinomycetota</taxon>
        <taxon>Actinomycetes</taxon>
        <taxon>Kitasatosporales</taxon>
        <taxon>Streptomycetaceae</taxon>
        <taxon>Streptomyces</taxon>
    </lineage>
</organism>
<comment type="caution">
    <text evidence="2">The sequence shown here is derived from an EMBL/GenBank/DDBJ whole genome shotgun (WGS) entry which is preliminary data.</text>
</comment>
<feature type="region of interest" description="Disordered" evidence="1">
    <location>
        <begin position="1"/>
        <end position="236"/>
    </location>
</feature>
<feature type="compositionally biased region" description="Pro residues" evidence="1">
    <location>
        <begin position="219"/>
        <end position="231"/>
    </location>
</feature>
<accession>A0A7X0LPR7</accession>
<dbReference type="EMBL" id="JACHEM010000006">
    <property type="protein sequence ID" value="MBB6436290.1"/>
    <property type="molecule type" value="Genomic_DNA"/>
</dbReference>
<sequence length="423" mass="43933">MQHVVGAPLPLPHGTGAAGRTGDGAAYLPQGAPPPPASGLPPAHLPAGPPAPRTLPPAPHAPQSPPPVHAQQEHARQDPAPRPPAAGREGPQAPQPHTPEAQQGSAPQPPVSLPSAVPEPPHARQDPAPQPPSHAPRTHAPGFATPAQHTGNGNSGHAPVAPAHATPPQQPHQPPAHPQQPQAQHPQLHPPQHHQPPSPHHAPVPPGARDTTGHIQLPPGGPVALPAPPPSAAHAGTGSTTLAVLLIGPAGAGKTTVAKYWAQSRQVPTAHISLDDVREWVCSGFADPQAGWNDHSEAQYRLARRTCGFAARNFLANNISCIVDDAVFPDRPVVGLGGWKRHVGPGLLPVVLLPGLEVVLERNAKRSGNRRLSDEEVARIHGRMAGWYGSGLPIIDNSQYDVATTAQLLDETLARAVASPPTW</sequence>
<dbReference type="InterPro" id="IPR027417">
    <property type="entry name" value="P-loop_NTPase"/>
</dbReference>
<feature type="compositionally biased region" description="Pro residues" evidence="1">
    <location>
        <begin position="31"/>
        <end position="68"/>
    </location>
</feature>
<feature type="compositionally biased region" description="Pro residues" evidence="1">
    <location>
        <begin position="168"/>
        <end position="178"/>
    </location>
</feature>
<gene>
    <name evidence="2" type="ORF">HNQ79_002754</name>
</gene>
<evidence type="ECO:0000313" key="3">
    <source>
        <dbReference type="Proteomes" id="UP000540423"/>
    </source>
</evidence>
<dbReference type="Pfam" id="PF13671">
    <property type="entry name" value="AAA_33"/>
    <property type="match status" value="1"/>
</dbReference>
<evidence type="ECO:0000313" key="2">
    <source>
        <dbReference type="EMBL" id="MBB6436290.1"/>
    </source>
</evidence>